<dbReference type="Proteomes" id="UP000319143">
    <property type="component" value="Unassembled WGS sequence"/>
</dbReference>
<feature type="transmembrane region" description="Helical" evidence="2">
    <location>
        <begin position="171"/>
        <end position="189"/>
    </location>
</feature>
<feature type="transmembrane region" description="Helical" evidence="2">
    <location>
        <begin position="61"/>
        <end position="81"/>
    </location>
</feature>
<evidence type="ECO:0000256" key="1">
    <source>
        <dbReference type="SAM" id="MobiDB-lite"/>
    </source>
</evidence>
<feature type="compositionally biased region" description="Low complexity" evidence="1">
    <location>
        <begin position="7"/>
        <end position="17"/>
    </location>
</feature>
<feature type="transmembrane region" description="Helical" evidence="2">
    <location>
        <begin position="196"/>
        <end position="216"/>
    </location>
</feature>
<keyword evidence="2" id="KW-0472">Membrane</keyword>
<sequence>MQKQEQPSSGPPSSSAPLATRHSPLATSQPLATSSRQLPAGSLQATRDSLLPRPREAWIDWMKVIGMALIILGHTGAHMVIPLTTNPFNFKQLGVAFFVFITGYTLTIETRRPSHVVFNRYFEVALFGLLIAGVLSVIQCARIGDLNESNYLPFALGLNVFWENAFPANPTTWYVGTYFHILIAWAMFFRHIRVTVTLLMVTAVIEIVIRSLVMAAGRDYTAYMLMTNWIVVFLFGRYFGQLVTIESTKDLIFRAELIATDSIHTKQVAMVSLLLLTGFAVFWTWIAKQFHFTAMNPFGRIPAASQAVSLLLTSASVTLQYTIYTLLAFLVFRSSQTVAIVRFLAANTLLVFLTHMPLIYAVSPLWTAYVPQGFIRLLCNLVVYFVLLALLCSLVKRLIQPQKLRSILGRRLFGASYQKQRLKVGARHFAQ</sequence>
<feature type="transmembrane region" description="Helical" evidence="2">
    <location>
        <begin position="93"/>
        <end position="109"/>
    </location>
</feature>
<keyword evidence="2" id="KW-1133">Transmembrane helix</keyword>
<dbReference type="RefSeq" id="WP_197231257.1">
    <property type="nucleotide sequence ID" value="NZ_SJPV01000003.1"/>
</dbReference>
<evidence type="ECO:0000313" key="5">
    <source>
        <dbReference type="Proteomes" id="UP000319143"/>
    </source>
</evidence>
<dbReference type="Pfam" id="PF01757">
    <property type="entry name" value="Acyl_transf_3"/>
    <property type="match status" value="1"/>
</dbReference>
<feature type="transmembrane region" description="Helical" evidence="2">
    <location>
        <begin position="307"/>
        <end position="332"/>
    </location>
</feature>
<feature type="transmembrane region" description="Helical" evidence="2">
    <location>
        <begin position="222"/>
        <end position="240"/>
    </location>
</feature>
<feature type="domain" description="Acyltransferase 3" evidence="3">
    <location>
        <begin position="57"/>
        <end position="392"/>
    </location>
</feature>
<dbReference type="InterPro" id="IPR002656">
    <property type="entry name" value="Acyl_transf_3_dom"/>
</dbReference>
<proteinExistence type="predicted"/>
<feature type="transmembrane region" description="Helical" evidence="2">
    <location>
        <begin position="268"/>
        <end position="287"/>
    </location>
</feature>
<protein>
    <submittedName>
        <fullName evidence="4">Acyltransferase family protein</fullName>
    </submittedName>
</protein>
<reference evidence="4 5" key="1">
    <citation type="submission" date="2019-02" db="EMBL/GenBank/DDBJ databases">
        <title>Deep-cultivation of Planctomycetes and their phenomic and genomic characterization uncovers novel biology.</title>
        <authorList>
            <person name="Wiegand S."/>
            <person name="Jogler M."/>
            <person name="Boedeker C."/>
            <person name="Pinto D."/>
            <person name="Vollmers J."/>
            <person name="Rivas-Marin E."/>
            <person name="Kohn T."/>
            <person name="Peeters S.H."/>
            <person name="Heuer A."/>
            <person name="Rast P."/>
            <person name="Oberbeckmann S."/>
            <person name="Bunk B."/>
            <person name="Jeske O."/>
            <person name="Meyerdierks A."/>
            <person name="Storesund J.E."/>
            <person name="Kallscheuer N."/>
            <person name="Luecker S."/>
            <person name="Lage O.M."/>
            <person name="Pohl T."/>
            <person name="Merkel B.J."/>
            <person name="Hornburger P."/>
            <person name="Mueller R.-W."/>
            <person name="Bruemmer F."/>
            <person name="Labrenz M."/>
            <person name="Spormann A.M."/>
            <person name="Op Den Camp H."/>
            <person name="Overmann J."/>
            <person name="Amann R."/>
            <person name="Jetten M.S.M."/>
            <person name="Mascher T."/>
            <person name="Medema M.H."/>
            <person name="Devos D.P."/>
            <person name="Kaster A.-K."/>
            <person name="Ovreas L."/>
            <person name="Rohde M."/>
            <person name="Galperin M.Y."/>
            <person name="Jogler C."/>
        </authorList>
    </citation>
    <scope>NUCLEOTIDE SEQUENCE [LARGE SCALE GENOMIC DNA]</scope>
    <source>
        <strain evidence="4 5">Poly41</strain>
    </source>
</reference>
<feature type="transmembrane region" description="Helical" evidence="2">
    <location>
        <begin position="374"/>
        <end position="395"/>
    </location>
</feature>
<keyword evidence="5" id="KW-1185">Reference proteome</keyword>
<accession>A0A5C6DSQ7</accession>
<feature type="transmembrane region" description="Helical" evidence="2">
    <location>
        <begin position="339"/>
        <end position="362"/>
    </location>
</feature>
<organism evidence="4 5">
    <name type="scientific">Novipirellula artificiosorum</name>
    <dbReference type="NCBI Taxonomy" id="2528016"/>
    <lineage>
        <taxon>Bacteria</taxon>
        <taxon>Pseudomonadati</taxon>
        <taxon>Planctomycetota</taxon>
        <taxon>Planctomycetia</taxon>
        <taxon>Pirellulales</taxon>
        <taxon>Pirellulaceae</taxon>
        <taxon>Novipirellula</taxon>
    </lineage>
</organism>
<feature type="transmembrane region" description="Helical" evidence="2">
    <location>
        <begin position="121"/>
        <end position="144"/>
    </location>
</feature>
<name>A0A5C6DSQ7_9BACT</name>
<keyword evidence="4" id="KW-0012">Acyltransferase</keyword>
<gene>
    <name evidence="4" type="ORF">Poly41_26160</name>
</gene>
<evidence type="ECO:0000256" key="2">
    <source>
        <dbReference type="SAM" id="Phobius"/>
    </source>
</evidence>
<dbReference type="EMBL" id="SJPV01000003">
    <property type="protein sequence ID" value="TWU39760.1"/>
    <property type="molecule type" value="Genomic_DNA"/>
</dbReference>
<dbReference type="GO" id="GO:0016747">
    <property type="term" value="F:acyltransferase activity, transferring groups other than amino-acyl groups"/>
    <property type="evidence" value="ECO:0007669"/>
    <property type="project" value="InterPro"/>
</dbReference>
<comment type="caution">
    <text evidence="4">The sequence shown here is derived from an EMBL/GenBank/DDBJ whole genome shotgun (WGS) entry which is preliminary data.</text>
</comment>
<feature type="compositionally biased region" description="Polar residues" evidence="1">
    <location>
        <begin position="25"/>
        <end position="38"/>
    </location>
</feature>
<feature type="region of interest" description="Disordered" evidence="1">
    <location>
        <begin position="1"/>
        <end position="38"/>
    </location>
</feature>
<evidence type="ECO:0000313" key="4">
    <source>
        <dbReference type="EMBL" id="TWU39760.1"/>
    </source>
</evidence>
<keyword evidence="2" id="KW-0812">Transmembrane</keyword>
<dbReference type="AlphaFoldDB" id="A0A5C6DSQ7"/>
<evidence type="ECO:0000259" key="3">
    <source>
        <dbReference type="Pfam" id="PF01757"/>
    </source>
</evidence>
<keyword evidence="4" id="KW-0808">Transferase</keyword>